<organism evidence="2">
    <name type="scientific">hydrothermal vent metagenome</name>
    <dbReference type="NCBI Taxonomy" id="652676"/>
    <lineage>
        <taxon>unclassified sequences</taxon>
        <taxon>metagenomes</taxon>
        <taxon>ecological metagenomes</taxon>
    </lineage>
</organism>
<keyword evidence="1" id="KW-1133">Transmembrane helix</keyword>
<proteinExistence type="predicted"/>
<keyword evidence="1" id="KW-0472">Membrane</keyword>
<feature type="transmembrane region" description="Helical" evidence="1">
    <location>
        <begin position="28"/>
        <end position="49"/>
    </location>
</feature>
<sequence>MILLPFVIFTLILPFYFSNKFKLLKFRIFIFSIIPVLLFTVFAVIVLILNENTVRKEILNILFFFPFVMYALMYPALILTSTLMIYLEKYYFFSSKIFILQGVFITYLSLSLYMIIVVESFDAPFRGWHYPTSASFLLLFSIMIYNSLKKNEIFIKENT</sequence>
<dbReference type="EMBL" id="FPHM01000251">
    <property type="protein sequence ID" value="SFV71447.1"/>
    <property type="molecule type" value="Genomic_DNA"/>
</dbReference>
<feature type="transmembrane region" description="Helical" evidence="1">
    <location>
        <begin position="98"/>
        <end position="116"/>
    </location>
</feature>
<feature type="transmembrane region" description="Helical" evidence="1">
    <location>
        <begin position="61"/>
        <end position="86"/>
    </location>
</feature>
<evidence type="ECO:0000313" key="2">
    <source>
        <dbReference type="EMBL" id="SFV71447.1"/>
    </source>
</evidence>
<keyword evidence="1" id="KW-0812">Transmembrane</keyword>
<feature type="transmembrane region" description="Helical" evidence="1">
    <location>
        <begin position="128"/>
        <end position="148"/>
    </location>
</feature>
<reference evidence="2" key="1">
    <citation type="submission" date="2016-10" db="EMBL/GenBank/DDBJ databases">
        <authorList>
            <person name="de Groot N.N."/>
        </authorList>
    </citation>
    <scope>NUCLEOTIDE SEQUENCE</scope>
</reference>
<accession>A0A1W1D0J5</accession>
<gene>
    <name evidence="2" type="ORF">MNB_SV-13-1411</name>
</gene>
<dbReference type="AlphaFoldDB" id="A0A1W1D0J5"/>
<name>A0A1W1D0J5_9ZZZZ</name>
<protein>
    <submittedName>
        <fullName evidence="2">Uncharacterized protein</fullName>
    </submittedName>
</protein>
<evidence type="ECO:0000256" key="1">
    <source>
        <dbReference type="SAM" id="Phobius"/>
    </source>
</evidence>
<feature type="transmembrane region" description="Helical" evidence="1">
    <location>
        <begin position="6"/>
        <end position="21"/>
    </location>
</feature>